<keyword evidence="1" id="KW-1133">Transmembrane helix</keyword>
<dbReference type="EMBL" id="OZ075143">
    <property type="protein sequence ID" value="CAL5036285.1"/>
    <property type="molecule type" value="Genomic_DNA"/>
</dbReference>
<evidence type="ECO:0000313" key="2">
    <source>
        <dbReference type="EMBL" id="CAL5036285.1"/>
    </source>
</evidence>
<protein>
    <submittedName>
        <fullName evidence="2">Uncharacterized protein</fullName>
    </submittedName>
</protein>
<organism evidence="2 3">
    <name type="scientific">Urochloa decumbens</name>
    <dbReference type="NCBI Taxonomy" id="240449"/>
    <lineage>
        <taxon>Eukaryota</taxon>
        <taxon>Viridiplantae</taxon>
        <taxon>Streptophyta</taxon>
        <taxon>Embryophyta</taxon>
        <taxon>Tracheophyta</taxon>
        <taxon>Spermatophyta</taxon>
        <taxon>Magnoliopsida</taxon>
        <taxon>Liliopsida</taxon>
        <taxon>Poales</taxon>
        <taxon>Poaceae</taxon>
        <taxon>PACMAD clade</taxon>
        <taxon>Panicoideae</taxon>
        <taxon>Panicodae</taxon>
        <taxon>Paniceae</taxon>
        <taxon>Melinidinae</taxon>
        <taxon>Urochloa</taxon>
    </lineage>
</organism>
<dbReference type="AlphaFoldDB" id="A0ABC9DC51"/>
<accession>A0ABC9DC51</accession>
<feature type="transmembrane region" description="Helical" evidence="1">
    <location>
        <begin position="60"/>
        <end position="79"/>
    </location>
</feature>
<proteinExistence type="predicted"/>
<sequence length="149" mass="15228">MASSKAKKLPPFPALQLVSCQWALCFACLYAAVAYRAINHPSSSQSPRYRLPPAAALLRAQLWCSAPQAAAAALALLLPAGRRRRALALAALAAAAVNHGVLARLLGLLRGAAPPGDVVLLSVAGLVTCAALVTDLVGFLAILIGGQEG</sequence>
<dbReference type="Proteomes" id="UP001497457">
    <property type="component" value="Chromosome 33rd"/>
</dbReference>
<reference evidence="3" key="1">
    <citation type="submission" date="2024-06" db="EMBL/GenBank/DDBJ databases">
        <authorList>
            <person name="Ryan C."/>
        </authorList>
    </citation>
    <scope>NUCLEOTIDE SEQUENCE [LARGE SCALE GENOMIC DNA]</scope>
</reference>
<name>A0ABC9DC51_9POAL</name>
<gene>
    <name evidence="2" type="ORF">URODEC1_LOCUS83865</name>
</gene>
<evidence type="ECO:0000256" key="1">
    <source>
        <dbReference type="SAM" id="Phobius"/>
    </source>
</evidence>
<reference evidence="2 3" key="2">
    <citation type="submission" date="2024-10" db="EMBL/GenBank/DDBJ databases">
        <authorList>
            <person name="Ryan C."/>
        </authorList>
    </citation>
    <scope>NUCLEOTIDE SEQUENCE [LARGE SCALE GENOMIC DNA]</scope>
</reference>
<keyword evidence="1" id="KW-0812">Transmembrane</keyword>
<evidence type="ECO:0000313" key="3">
    <source>
        <dbReference type="Proteomes" id="UP001497457"/>
    </source>
</evidence>
<keyword evidence="1" id="KW-0472">Membrane</keyword>
<feature type="transmembrane region" description="Helical" evidence="1">
    <location>
        <begin position="86"/>
        <end position="106"/>
    </location>
</feature>
<keyword evidence="3" id="KW-1185">Reference proteome</keyword>
<feature type="transmembrane region" description="Helical" evidence="1">
    <location>
        <begin position="118"/>
        <end position="144"/>
    </location>
</feature>